<evidence type="ECO:0000313" key="10">
    <source>
        <dbReference type="Proteomes" id="UP000308133"/>
    </source>
</evidence>
<dbReference type="AlphaFoldDB" id="A0A4U7B998"/>
<evidence type="ECO:0000256" key="5">
    <source>
        <dbReference type="ARBA" id="ARBA00022840"/>
    </source>
</evidence>
<evidence type="ECO:0000313" key="9">
    <source>
        <dbReference type="EMBL" id="TKX25426.1"/>
    </source>
</evidence>
<dbReference type="Pfam" id="PF13086">
    <property type="entry name" value="AAA_11"/>
    <property type="match status" value="1"/>
</dbReference>
<comment type="caution">
    <text evidence="9">The sequence shown here is derived from an EMBL/GenBank/DDBJ whole genome shotgun (WGS) entry which is preliminary data.</text>
</comment>
<keyword evidence="2" id="KW-0547">Nucleotide-binding</keyword>
<name>A0A4U7B998_9PEZI</name>
<accession>A0A4U7B998</accession>
<feature type="domain" description="DNA2/NAM7 helicase-like C-terminal" evidence="8">
    <location>
        <begin position="811"/>
        <end position="923"/>
    </location>
</feature>
<dbReference type="PANTHER" id="PTHR43788">
    <property type="entry name" value="DNA2/NAM7 HELICASE FAMILY MEMBER"/>
    <property type="match status" value="1"/>
</dbReference>
<dbReference type="GO" id="GO:0005524">
    <property type="term" value="F:ATP binding"/>
    <property type="evidence" value="ECO:0007669"/>
    <property type="project" value="UniProtKB-KW"/>
</dbReference>
<dbReference type="GO" id="GO:0043139">
    <property type="term" value="F:5'-3' DNA helicase activity"/>
    <property type="evidence" value="ECO:0007669"/>
    <property type="project" value="TreeGrafter"/>
</dbReference>
<evidence type="ECO:0000256" key="1">
    <source>
        <dbReference type="ARBA" id="ARBA00007913"/>
    </source>
</evidence>
<dbReference type="Pfam" id="PF13087">
    <property type="entry name" value="AAA_12"/>
    <property type="match status" value="2"/>
</dbReference>
<dbReference type="Proteomes" id="UP000308133">
    <property type="component" value="Unassembled WGS sequence"/>
</dbReference>
<evidence type="ECO:0000259" key="7">
    <source>
        <dbReference type="Pfam" id="PF13086"/>
    </source>
</evidence>
<evidence type="ECO:0000256" key="4">
    <source>
        <dbReference type="ARBA" id="ARBA00022806"/>
    </source>
</evidence>
<dbReference type="InterPro" id="IPR041677">
    <property type="entry name" value="DNA2/NAM7_AAA_11"/>
</dbReference>
<comment type="similarity">
    <text evidence="1">Belongs to the DNA2/NAM7 helicase family.</text>
</comment>
<dbReference type="InterPro" id="IPR050534">
    <property type="entry name" value="Coronavir_polyprotein_1ab"/>
</dbReference>
<keyword evidence="5" id="KW-0067">ATP-binding</keyword>
<evidence type="ECO:0000259" key="8">
    <source>
        <dbReference type="Pfam" id="PF13087"/>
    </source>
</evidence>
<evidence type="ECO:0000256" key="6">
    <source>
        <dbReference type="SAM" id="MobiDB-lite"/>
    </source>
</evidence>
<dbReference type="GO" id="GO:0016787">
    <property type="term" value="F:hydrolase activity"/>
    <property type="evidence" value="ECO:0007669"/>
    <property type="project" value="UniProtKB-KW"/>
</dbReference>
<dbReference type="InterPro" id="IPR041679">
    <property type="entry name" value="DNA2/NAM7-like_C"/>
</dbReference>
<feature type="region of interest" description="Disordered" evidence="6">
    <location>
        <begin position="17"/>
        <end position="38"/>
    </location>
</feature>
<gene>
    <name evidence="9" type="ORF">C1H76_2074</name>
</gene>
<dbReference type="SUPFAM" id="SSF52540">
    <property type="entry name" value="P-loop containing nucleoside triphosphate hydrolases"/>
    <property type="match status" value="1"/>
</dbReference>
<feature type="domain" description="DNA2/NAM7 helicase-like C-terminal" evidence="8">
    <location>
        <begin position="974"/>
        <end position="1065"/>
    </location>
</feature>
<sequence>MGFQKTTLATTLKITKAPAQAPQSSKDPILSFHTDDSAPLGFDPTELGYDWLEDHGPAPPSANSSLPPEIHLGRAPGLIGDDNSAGIATNVTLTFENLEDHAAHLIVVISFPGQPSQNITSLPIVIELHQLNLGLPLKLPNQWNSSHSFSLDFLGSHNVEGLNVHESDHPGVKAIKEQLDYLLRSHCSLNFNCEKPVSKTFLDLVNIALSTTSYTKYHPGTHPSRTPKTVLAAKNTFQSEAEHAVVTGQGSLRMLKLELDSEVKTKHDVGFVPLKLAADEVAAFEMMPTNKVPLGTGINYDFKWKKTYALADVDSKAIERPWRALSVAPSTSTPSGHSFVALRGPSKEANAVDGWVDAGPPEATIDPTVFGDTPLAKNITSVASMERYLSSSKRSRSIFEADMTVIPDRTMCERTRRGLYATRVLPLREIERSSTGSSLTAALTRGDRPSTLPQIDLFENKSGKDIERIIEGMNEDQRRCVEVARSAIGGEVRVVGPPGSGKTRTTSKMAAGFSNKHLKPDAAHPSAAKVHPEYVPLSESFRTACEIMFVSKNNKNVDHWVLAVVEEMRKLKDNPIVIRMFSRISEHFNLRSVVDDKGNGGYMDDLVNIKRFMETGDKGFHGHYNSDTKHAPDGTPLSNPKIAEEMFYYSMGFAMYIASGLEVSDEAKKHDHVRRLLRSTLRRNTEHWSRFRDLYKKSAEDARSTGPEQMTQDEKTELVQLSRELRQYVLRHADAICMTTAHALARPMYEYMRPRICFFDEAAKTTEAEYFAIRGLYPSCSRYVLVGDHHQLGVYTGQFDDEKTNAYLPQYKLSYFERGINLGYTTVVLKEEYRFPEPICRLVGDTFYGGQLHPHPSIGSRIMDRNFHIMAREKFETESPLIFLDVKDSTAHASDVNEKSPYNTRTCDIGVRAVELMLEHAVEFDPDSELHQQRAEERFLRRCANFVRDYKQVKGKEVLSKHYGPIQITEHRMLHTYAPKNITVISPYRGQNKLYVQKLGELVERDRPGCKDRVQVSTIDSAQGTENEVTVLDLVVGKALGFVPDMKRLTVGSSRGMAGTIIIGDFDAIIGTIHERDKRYQGYNNPTRTDHDHHENEQVFGKFLYHLKNNAHVMKVCDVSDLESRVNH</sequence>
<dbReference type="EMBL" id="PTQR01000028">
    <property type="protein sequence ID" value="TKX25426.1"/>
    <property type="molecule type" value="Genomic_DNA"/>
</dbReference>
<protein>
    <submittedName>
        <fullName evidence="9">AAA domain-containing protein 6</fullName>
    </submittedName>
</protein>
<organism evidence="9 10">
    <name type="scientific">Elsinoe australis</name>
    <dbReference type="NCBI Taxonomy" id="40998"/>
    <lineage>
        <taxon>Eukaryota</taxon>
        <taxon>Fungi</taxon>
        <taxon>Dikarya</taxon>
        <taxon>Ascomycota</taxon>
        <taxon>Pezizomycotina</taxon>
        <taxon>Dothideomycetes</taxon>
        <taxon>Dothideomycetidae</taxon>
        <taxon>Myriangiales</taxon>
        <taxon>Elsinoaceae</taxon>
        <taxon>Elsinoe</taxon>
    </lineage>
</organism>
<dbReference type="PANTHER" id="PTHR43788:SF16">
    <property type="entry name" value="HELICASE WITH ZINC FINGER 2"/>
    <property type="match status" value="1"/>
</dbReference>
<dbReference type="InterPro" id="IPR047187">
    <property type="entry name" value="SF1_C_Upf1"/>
</dbReference>
<dbReference type="InterPro" id="IPR027417">
    <property type="entry name" value="P-loop_NTPase"/>
</dbReference>
<proteinExistence type="inferred from homology"/>
<keyword evidence="4" id="KW-0347">Helicase</keyword>
<reference evidence="9 10" key="1">
    <citation type="submission" date="2018-02" db="EMBL/GenBank/DDBJ databases">
        <title>Draft genome sequences of Elsinoe sp., causing black scab on jojoba.</title>
        <authorList>
            <person name="Stodart B."/>
            <person name="Jeffress S."/>
            <person name="Ash G."/>
            <person name="Arun Chinnappa K."/>
        </authorList>
    </citation>
    <scope>NUCLEOTIDE SEQUENCE [LARGE SCALE GENOMIC DNA]</scope>
    <source>
        <strain evidence="9 10">Hillstone_2</strain>
    </source>
</reference>
<dbReference type="Gene3D" id="3.40.50.300">
    <property type="entry name" value="P-loop containing nucleotide triphosphate hydrolases"/>
    <property type="match status" value="2"/>
</dbReference>
<keyword evidence="3" id="KW-0378">Hydrolase</keyword>
<dbReference type="CDD" id="cd18808">
    <property type="entry name" value="SF1_C_Upf1"/>
    <property type="match status" value="1"/>
</dbReference>
<evidence type="ECO:0000256" key="3">
    <source>
        <dbReference type="ARBA" id="ARBA00022801"/>
    </source>
</evidence>
<feature type="domain" description="DNA2/NAM7 helicase helicase" evidence="7">
    <location>
        <begin position="473"/>
        <end position="792"/>
    </location>
</feature>
<evidence type="ECO:0000256" key="2">
    <source>
        <dbReference type="ARBA" id="ARBA00022741"/>
    </source>
</evidence>